<evidence type="ECO:0000313" key="3">
    <source>
        <dbReference type="EMBL" id="ETV65567.1"/>
    </source>
</evidence>
<gene>
    <name evidence="3" type="ORF">H257_17763</name>
</gene>
<dbReference type="OrthoDB" id="60887at2759"/>
<dbReference type="VEuPathDB" id="FungiDB:H257_17763"/>
<proteinExistence type="predicted"/>
<feature type="transmembrane region" description="Helical" evidence="1">
    <location>
        <begin position="43"/>
        <end position="66"/>
    </location>
</feature>
<feature type="transmembrane region" description="Helical" evidence="1">
    <location>
        <begin position="169"/>
        <end position="189"/>
    </location>
</feature>
<reference evidence="3" key="1">
    <citation type="submission" date="2013-12" db="EMBL/GenBank/DDBJ databases">
        <title>The Genome Sequence of Aphanomyces astaci APO3.</title>
        <authorList>
            <consortium name="The Broad Institute Genomics Platform"/>
            <person name="Russ C."/>
            <person name="Tyler B."/>
            <person name="van West P."/>
            <person name="Dieguez-Uribeondo J."/>
            <person name="Young S.K."/>
            <person name="Zeng Q."/>
            <person name="Gargeya S."/>
            <person name="Fitzgerald M."/>
            <person name="Abouelleil A."/>
            <person name="Alvarado L."/>
            <person name="Chapman S.B."/>
            <person name="Gainer-Dewar J."/>
            <person name="Goldberg J."/>
            <person name="Griggs A."/>
            <person name="Gujja S."/>
            <person name="Hansen M."/>
            <person name="Howarth C."/>
            <person name="Imamovic A."/>
            <person name="Ireland A."/>
            <person name="Larimer J."/>
            <person name="McCowan C."/>
            <person name="Murphy C."/>
            <person name="Pearson M."/>
            <person name="Poon T.W."/>
            <person name="Priest M."/>
            <person name="Roberts A."/>
            <person name="Saif S."/>
            <person name="Shea T."/>
            <person name="Sykes S."/>
            <person name="Wortman J."/>
            <person name="Nusbaum C."/>
            <person name="Birren B."/>
        </authorList>
    </citation>
    <scope>NUCLEOTIDE SEQUENCE [LARGE SCALE GENOMIC DNA]</scope>
    <source>
        <strain evidence="3">APO3</strain>
    </source>
</reference>
<feature type="transmembrane region" description="Helical" evidence="1">
    <location>
        <begin position="210"/>
        <end position="230"/>
    </location>
</feature>
<keyword evidence="1" id="KW-1133">Transmembrane helix</keyword>
<evidence type="ECO:0000256" key="1">
    <source>
        <dbReference type="SAM" id="Phobius"/>
    </source>
</evidence>
<sequence length="473" mass="53152">MKDQRMQSIPLSVFWCAYLYMPAVLYIYVTNMHLPPIKYCQPYLMVATGIFSTLYCLTVPLVLILGPNWPSPILIVCGYFVPSLICVSFILSAGAVVVMFKITDLIVLHTHFSPSQVDRLSFYRRLLYPKVQVLAVVVGGVVVSMPYCVALYSFGDLTAAELLQGHGGTVLWTSTCVFALLAGVGGVVLSAHMAPYMDNLGLRRTYRRSCFASSLLVLTSALISTLELTITLPLAQDYNVHNILYTLAAQYFFFFNLVVPLRDLESFQLMMRGKSLANGTMAPSQPTTSSPATACTAQLERYLRSDHGLPTFMTFCQRDFRTEELRAWQLVEQFKQRLVSAQKLLTTCLVPQCALACPTSVKWGPTYATRLESWLRCDEDIVGNEVPTTFFDEFQAALLGALCEDVWLRFQRQSLDWIDHDRRRRSLEGMDTVLRMVVKKQPVAVVVTDEPTPACVDDVLESMDDEDFVSFQS</sequence>
<feature type="transmembrane region" description="Helical" evidence="1">
    <location>
        <begin position="133"/>
        <end position="154"/>
    </location>
</feature>
<organism evidence="3">
    <name type="scientific">Aphanomyces astaci</name>
    <name type="common">Crayfish plague agent</name>
    <dbReference type="NCBI Taxonomy" id="112090"/>
    <lineage>
        <taxon>Eukaryota</taxon>
        <taxon>Sar</taxon>
        <taxon>Stramenopiles</taxon>
        <taxon>Oomycota</taxon>
        <taxon>Saprolegniomycetes</taxon>
        <taxon>Saprolegniales</taxon>
        <taxon>Verrucalvaceae</taxon>
        <taxon>Aphanomyces</taxon>
    </lineage>
</organism>
<evidence type="ECO:0000259" key="2">
    <source>
        <dbReference type="PROSITE" id="PS50132"/>
    </source>
</evidence>
<feature type="transmembrane region" description="Helical" evidence="1">
    <location>
        <begin position="12"/>
        <end position="31"/>
    </location>
</feature>
<feature type="transmembrane region" description="Helical" evidence="1">
    <location>
        <begin position="72"/>
        <end position="100"/>
    </location>
</feature>
<protein>
    <recommendedName>
        <fullName evidence="2">RGS domain-containing protein</fullName>
    </recommendedName>
</protein>
<dbReference type="InterPro" id="IPR016137">
    <property type="entry name" value="RGS"/>
</dbReference>
<dbReference type="EMBL" id="KI913231">
    <property type="protein sequence ID" value="ETV65567.1"/>
    <property type="molecule type" value="Genomic_DNA"/>
</dbReference>
<feature type="domain" description="RGS" evidence="2">
    <location>
        <begin position="298"/>
        <end position="335"/>
    </location>
</feature>
<dbReference type="InterPro" id="IPR036305">
    <property type="entry name" value="RGS_sf"/>
</dbReference>
<name>W4FDL7_APHAT</name>
<dbReference type="SUPFAM" id="SSF48097">
    <property type="entry name" value="Regulator of G-protein signaling, RGS"/>
    <property type="match status" value="1"/>
</dbReference>
<dbReference type="GeneID" id="20819759"/>
<dbReference type="Gene3D" id="1.10.167.10">
    <property type="entry name" value="Regulator of G-protein Signalling 4, domain 2"/>
    <property type="match status" value="1"/>
</dbReference>
<dbReference type="AlphaFoldDB" id="W4FDL7"/>
<dbReference type="InterPro" id="IPR044926">
    <property type="entry name" value="RGS_subdomain_2"/>
</dbReference>
<accession>W4FDL7</accession>
<keyword evidence="1" id="KW-0812">Transmembrane</keyword>
<keyword evidence="1" id="KW-0472">Membrane</keyword>
<dbReference type="PROSITE" id="PS50132">
    <property type="entry name" value="RGS"/>
    <property type="match status" value="1"/>
</dbReference>
<dbReference type="RefSeq" id="XP_009844956.1">
    <property type="nucleotide sequence ID" value="XM_009846654.1"/>
</dbReference>
<feature type="transmembrane region" description="Helical" evidence="1">
    <location>
        <begin position="242"/>
        <end position="261"/>
    </location>
</feature>